<dbReference type="OrthoDB" id="3694432at2759"/>
<dbReference type="AlphaFoldDB" id="A0A9W8WX69"/>
<evidence type="ECO:0000313" key="2">
    <source>
        <dbReference type="EMBL" id="KAJ4335436.1"/>
    </source>
</evidence>
<keyword evidence="1" id="KW-0175">Coiled coil</keyword>
<gene>
    <name evidence="2" type="ORF">N0V87_006094</name>
</gene>
<comment type="caution">
    <text evidence="2">The sequence shown here is derived from an EMBL/GenBank/DDBJ whole genome shotgun (WGS) entry which is preliminary data.</text>
</comment>
<evidence type="ECO:0000313" key="3">
    <source>
        <dbReference type="Proteomes" id="UP001140562"/>
    </source>
</evidence>
<evidence type="ECO:0000256" key="1">
    <source>
        <dbReference type="SAM" id="Coils"/>
    </source>
</evidence>
<sequence length="416" mass="46602">MTHILKMRGNGDILAGLKQLTSWSIKAVQWCEFFVSAERVQLPEIPYYPVSEPNILPPSLVSEATALTDSNTEGLALLRGPLHTILYQLHQLGLICARFPSSVDINFLVAGPLYDTEYALLEVLSSQKQVEPGVIDIEILLAATLQLYLWVGPRRMRPQDETALRRQTKELELLEKYLAQTKGRIKHLSEELLDLERGVKTSGSVIEDDCNIYSAHLIQPFLDKMHKKLPIELREKIYELLLDFTDTFAVPRYDKSHTNSTLTFLSAYLCSPTIMGRMVCDEVQQLFVRQAPLNFRSLLDGISIDALLDTRLSSGGIIRDLVRHVRVFVRYEVPAANATGAPVTATNTAPVRPAKNVQENATDTDSDQCRAEQESYIKFGSSLAACAASLTQFARSGSICASWVRAQQLRWAHWIA</sequence>
<proteinExistence type="predicted"/>
<accession>A0A9W8WX69</accession>
<organism evidence="2 3">
    <name type="scientific">Didymella glomerata</name>
    <dbReference type="NCBI Taxonomy" id="749621"/>
    <lineage>
        <taxon>Eukaryota</taxon>
        <taxon>Fungi</taxon>
        <taxon>Dikarya</taxon>
        <taxon>Ascomycota</taxon>
        <taxon>Pezizomycotina</taxon>
        <taxon>Dothideomycetes</taxon>
        <taxon>Pleosporomycetidae</taxon>
        <taxon>Pleosporales</taxon>
        <taxon>Pleosporineae</taxon>
        <taxon>Didymellaceae</taxon>
        <taxon>Didymella</taxon>
    </lineage>
</organism>
<keyword evidence="3" id="KW-1185">Reference proteome</keyword>
<protein>
    <submittedName>
        <fullName evidence="2">Uncharacterized protein</fullName>
    </submittedName>
</protein>
<dbReference type="Proteomes" id="UP001140562">
    <property type="component" value="Unassembled WGS sequence"/>
</dbReference>
<reference evidence="2" key="1">
    <citation type="submission" date="2022-10" db="EMBL/GenBank/DDBJ databases">
        <title>Tapping the CABI collections for fungal endophytes: first genome assemblies for Collariella, Neodidymelliopsis, Ascochyta clinopodiicola, Didymella pomorum, Didymosphaeria variabile, Neocosmospora piperis and Neocucurbitaria cava.</title>
        <authorList>
            <person name="Hill R."/>
        </authorList>
    </citation>
    <scope>NUCLEOTIDE SEQUENCE</scope>
    <source>
        <strain evidence="2">IMI 360193</strain>
    </source>
</reference>
<dbReference type="EMBL" id="JAPEUV010000061">
    <property type="protein sequence ID" value="KAJ4335436.1"/>
    <property type="molecule type" value="Genomic_DNA"/>
</dbReference>
<name>A0A9W8WX69_9PLEO</name>
<feature type="coiled-coil region" evidence="1">
    <location>
        <begin position="164"/>
        <end position="198"/>
    </location>
</feature>